<gene>
    <name evidence="2" type="ORF">NONO_c70840</name>
</gene>
<dbReference type="STRING" id="1415166.NONO_c70840"/>
<evidence type="ECO:0000313" key="3">
    <source>
        <dbReference type="Proteomes" id="UP000019150"/>
    </source>
</evidence>
<dbReference type="InterPro" id="IPR038332">
    <property type="entry name" value="PPE_sf"/>
</dbReference>
<sequence>MADEPEFDPPYVADREVYGAHSHDQLWNLVHEALDPTALGEVAATWQYQADAVGAAFRTFADTVRGEFERWSGRARAAAEPVTEAFIAHGGTSAEICALLRQIMEADAEAAQTIRDALPEPRGYLPLPDPVAEAVHGGVRRMAHDIAAAAALADARDIMTFRYNSTLAASGDRVPRFTPAPQPDSGGGRRL</sequence>
<dbReference type="EMBL" id="CP006850">
    <property type="protein sequence ID" value="AHH21845.1"/>
    <property type="molecule type" value="Genomic_DNA"/>
</dbReference>
<evidence type="ECO:0000313" key="2">
    <source>
        <dbReference type="EMBL" id="AHH21845.1"/>
    </source>
</evidence>
<reference evidence="2 3" key="1">
    <citation type="journal article" date="2014" name="Appl. Environ. Microbiol.">
        <title>Insights into the Microbial Degradation of Rubber and Gutta-Percha by Analysis of the Complete Genome of Nocardia nova SH22a.</title>
        <authorList>
            <person name="Luo Q."/>
            <person name="Hiessl S."/>
            <person name="Poehlein A."/>
            <person name="Daniel R."/>
            <person name="Steinbuchel A."/>
        </authorList>
    </citation>
    <scope>NUCLEOTIDE SEQUENCE [LARGE SCALE GENOMIC DNA]</scope>
    <source>
        <strain evidence="2">SH22a</strain>
    </source>
</reference>
<feature type="region of interest" description="Disordered" evidence="1">
    <location>
        <begin position="172"/>
        <end position="191"/>
    </location>
</feature>
<keyword evidence="3" id="KW-1185">Reference proteome</keyword>
<dbReference type="AlphaFoldDB" id="W5TR47"/>
<dbReference type="KEGG" id="nno:NONO_c70840"/>
<dbReference type="Proteomes" id="UP000019150">
    <property type="component" value="Chromosome"/>
</dbReference>
<dbReference type="Gene3D" id="1.20.1260.20">
    <property type="entry name" value="PPE superfamily"/>
    <property type="match status" value="1"/>
</dbReference>
<proteinExistence type="predicted"/>
<accession>W5TR47</accession>
<dbReference type="PATRIC" id="fig|1415166.3.peg.7271"/>
<dbReference type="RefSeq" id="WP_038555806.1">
    <property type="nucleotide sequence ID" value="NZ_CP006850.1"/>
</dbReference>
<name>W5TR47_9NOCA</name>
<evidence type="ECO:0000256" key="1">
    <source>
        <dbReference type="SAM" id="MobiDB-lite"/>
    </source>
</evidence>
<dbReference type="HOGENOM" id="CLU_1298695_0_0_11"/>
<evidence type="ECO:0008006" key="4">
    <source>
        <dbReference type="Google" id="ProtNLM"/>
    </source>
</evidence>
<protein>
    <recommendedName>
        <fullName evidence="4">PPE family protein</fullName>
    </recommendedName>
</protein>
<organism evidence="2 3">
    <name type="scientific">Nocardia nova SH22a</name>
    <dbReference type="NCBI Taxonomy" id="1415166"/>
    <lineage>
        <taxon>Bacteria</taxon>
        <taxon>Bacillati</taxon>
        <taxon>Actinomycetota</taxon>
        <taxon>Actinomycetes</taxon>
        <taxon>Mycobacteriales</taxon>
        <taxon>Nocardiaceae</taxon>
        <taxon>Nocardia</taxon>
    </lineage>
</organism>
<dbReference type="eggNOG" id="COG5651">
    <property type="taxonomic scope" value="Bacteria"/>
</dbReference>